<dbReference type="eggNOG" id="COG3467">
    <property type="taxonomic scope" value="Bacteria"/>
</dbReference>
<proteinExistence type="predicted"/>
<dbReference type="Proteomes" id="UP000006057">
    <property type="component" value="Chromosome"/>
</dbReference>
<dbReference type="AlphaFoldDB" id="I4BG78"/>
<organism evidence="1 2">
    <name type="scientific">Mycolicibacterium chubuense (strain NBB4)</name>
    <name type="common">Mycobacterium chubuense</name>
    <dbReference type="NCBI Taxonomy" id="710421"/>
    <lineage>
        <taxon>Bacteria</taxon>
        <taxon>Bacillati</taxon>
        <taxon>Actinomycetota</taxon>
        <taxon>Actinomycetes</taxon>
        <taxon>Mycobacteriales</taxon>
        <taxon>Mycobacteriaceae</taxon>
        <taxon>Mycolicibacterium</taxon>
    </lineage>
</organism>
<dbReference type="Pfam" id="PF12900">
    <property type="entry name" value="Pyridox_ox_2"/>
    <property type="match status" value="1"/>
</dbReference>
<dbReference type="EMBL" id="CP003053">
    <property type="protein sequence ID" value="AFM16285.1"/>
    <property type="molecule type" value="Genomic_DNA"/>
</dbReference>
<dbReference type="PANTHER" id="PTHR34071:SF2">
    <property type="entry name" value="FLAVIN-NUCLEOTIDE-BINDING PROTEIN"/>
    <property type="match status" value="1"/>
</dbReference>
<dbReference type="PATRIC" id="fig|710421.3.peg.1488"/>
<dbReference type="InterPro" id="IPR012349">
    <property type="entry name" value="Split_barrel_FMN-bd"/>
</dbReference>
<name>I4BG78_MYCCN</name>
<dbReference type="HOGENOM" id="CLU_067890_3_1_11"/>
<accession>I4BG78</accession>
<gene>
    <name evidence="1" type="ordered locus">Mycch_1485</name>
</gene>
<evidence type="ECO:0000313" key="2">
    <source>
        <dbReference type="Proteomes" id="UP000006057"/>
    </source>
</evidence>
<dbReference type="STRING" id="710421.Mycch_1485"/>
<sequence length="150" mass="17005">MLGVLSADEIERLLGEQTIARIGCVSDDRPYVVPTCYVYRDGFVYGHTMAGMKRKAMRDNPNVCFEVEHVDDLANWRSVIAWGRFEELHDEQAREGMALLVDRLMPLLPVDHDHHAPSDGGPGDATVYRILLREKTGRFEGGPAWHESRQ</sequence>
<dbReference type="KEGG" id="mcb:Mycch_1485"/>
<dbReference type="SUPFAM" id="SSF50475">
    <property type="entry name" value="FMN-binding split barrel"/>
    <property type="match status" value="1"/>
</dbReference>
<dbReference type="RefSeq" id="WP_014814766.1">
    <property type="nucleotide sequence ID" value="NC_018027.1"/>
</dbReference>
<protein>
    <submittedName>
        <fullName evidence="1">Putative flavin-nucleotide-binding protein</fullName>
    </submittedName>
</protein>
<evidence type="ECO:0000313" key="1">
    <source>
        <dbReference type="EMBL" id="AFM16285.1"/>
    </source>
</evidence>
<reference evidence="1 2" key="1">
    <citation type="submission" date="2012-06" db="EMBL/GenBank/DDBJ databases">
        <title>Complete sequence of chromosome of Mycobacterium chubuense NBB4.</title>
        <authorList>
            <consortium name="US DOE Joint Genome Institute"/>
            <person name="Lucas S."/>
            <person name="Han J."/>
            <person name="Lapidus A."/>
            <person name="Cheng J.-F."/>
            <person name="Goodwin L."/>
            <person name="Pitluck S."/>
            <person name="Peters L."/>
            <person name="Mikhailova N."/>
            <person name="Teshima H."/>
            <person name="Detter J.C."/>
            <person name="Han C."/>
            <person name="Tapia R."/>
            <person name="Land M."/>
            <person name="Hauser L."/>
            <person name="Kyrpides N."/>
            <person name="Ivanova N."/>
            <person name="Pagani I."/>
            <person name="Mattes T."/>
            <person name="Holmes A."/>
            <person name="Rutledge P."/>
            <person name="Paulsen I."/>
            <person name="Coleman N."/>
            <person name="Woyke T."/>
        </authorList>
    </citation>
    <scope>NUCLEOTIDE SEQUENCE [LARGE SCALE GENOMIC DNA]</scope>
    <source>
        <strain evidence="1 2">NBB4</strain>
    </source>
</reference>
<keyword evidence="2" id="KW-1185">Reference proteome</keyword>
<dbReference type="Gene3D" id="2.30.110.10">
    <property type="entry name" value="Electron Transport, Fmn-binding Protein, Chain A"/>
    <property type="match status" value="1"/>
</dbReference>
<dbReference type="InterPro" id="IPR024747">
    <property type="entry name" value="Pyridox_Oxase-rel"/>
</dbReference>
<dbReference type="OrthoDB" id="4726615at2"/>
<dbReference type="PANTHER" id="PTHR34071">
    <property type="entry name" value="5-NITROIMIDAZOLE ANTIBIOTICS RESISTANCE PROTEIN, NIMA-FAMILY-RELATED PROTEIN-RELATED"/>
    <property type="match status" value="1"/>
</dbReference>